<sequence length="379" mass="44765">MTEQIFSKINHVYFRAKVLNHEKIENRKKKLRIYFSNHSGMAFPWDGIVFNTLLWEKNNFEQGGFPRPLIHPMLTQNRINNPYLIEDFWHKAGCVDATLENFEALLQDNQDVLIFPEGVEGIGKGFEKRYQIQKFSTSFLRLAHRYDAELVPVYTVNGEFLHPWAYKNDKLNHFVQKFGLPFFPISPFSPLAGIYPWMYYFSFPAKMHFVFGEPILPNERFSSSHSMLPRSEYIRIRDEVQEDFQFHLNQNVSLYGDDPFNFKELFDKLKLLPEMSLYLIPFNWPILMTALVKEFEKGNLLELKFSAGELLRITLKHLDAYAFTLPFSWLPILSQKDYSFLDLWKGIAKWLEEELHLNGKEKSHGLHKVHGLLAEEKDR</sequence>
<protein>
    <recommendedName>
        <fullName evidence="1">Phospholipid/glycerol acyltransferase domain-containing protein</fullName>
    </recommendedName>
</protein>
<dbReference type="SUPFAM" id="SSF69593">
    <property type="entry name" value="Glycerol-3-phosphate (1)-acyltransferase"/>
    <property type="match status" value="1"/>
</dbReference>
<feature type="domain" description="Phospholipid/glycerol acyltransferase" evidence="1">
    <location>
        <begin position="32"/>
        <end position="158"/>
    </location>
</feature>
<dbReference type="OrthoDB" id="863974at2"/>
<dbReference type="InterPro" id="IPR002123">
    <property type="entry name" value="Plipid/glycerol_acylTrfase"/>
</dbReference>
<dbReference type="SMART" id="SM00563">
    <property type="entry name" value="PlsC"/>
    <property type="match status" value="1"/>
</dbReference>
<name>A0A4R9JWT0_9LEPT</name>
<organism evidence="2 3">
    <name type="scientific">Leptospira ognonensis</name>
    <dbReference type="NCBI Taxonomy" id="2484945"/>
    <lineage>
        <taxon>Bacteria</taxon>
        <taxon>Pseudomonadati</taxon>
        <taxon>Spirochaetota</taxon>
        <taxon>Spirochaetia</taxon>
        <taxon>Leptospirales</taxon>
        <taxon>Leptospiraceae</taxon>
        <taxon>Leptospira</taxon>
    </lineage>
</organism>
<comment type="caution">
    <text evidence="2">The sequence shown here is derived from an EMBL/GenBank/DDBJ whole genome shotgun (WGS) entry which is preliminary data.</text>
</comment>
<dbReference type="Proteomes" id="UP000297693">
    <property type="component" value="Unassembled WGS sequence"/>
</dbReference>
<accession>A0A4R9JWT0</accession>
<dbReference type="EMBL" id="RQGD01000046">
    <property type="protein sequence ID" value="TGL56460.1"/>
    <property type="molecule type" value="Genomic_DNA"/>
</dbReference>
<dbReference type="AlphaFoldDB" id="A0A4R9JWT0"/>
<evidence type="ECO:0000259" key="1">
    <source>
        <dbReference type="SMART" id="SM00563"/>
    </source>
</evidence>
<proteinExistence type="predicted"/>
<evidence type="ECO:0000313" key="3">
    <source>
        <dbReference type="Proteomes" id="UP000297693"/>
    </source>
</evidence>
<reference evidence="2" key="1">
    <citation type="journal article" date="2019" name="PLoS Negl. Trop. Dis.">
        <title>Revisiting the worldwide diversity of Leptospira species in the environment.</title>
        <authorList>
            <person name="Vincent A.T."/>
            <person name="Schiettekatte O."/>
            <person name="Bourhy P."/>
            <person name="Veyrier F.J."/>
            <person name="Picardeau M."/>
        </authorList>
    </citation>
    <scope>NUCLEOTIDE SEQUENCE [LARGE SCALE GENOMIC DNA]</scope>
    <source>
        <strain evidence="2">201702476</strain>
    </source>
</reference>
<dbReference type="RefSeq" id="WP_135625379.1">
    <property type="nucleotide sequence ID" value="NZ_RQGD01000046.1"/>
</dbReference>
<keyword evidence="3" id="KW-1185">Reference proteome</keyword>
<dbReference type="GO" id="GO:0016746">
    <property type="term" value="F:acyltransferase activity"/>
    <property type="evidence" value="ECO:0007669"/>
    <property type="project" value="InterPro"/>
</dbReference>
<evidence type="ECO:0000313" key="2">
    <source>
        <dbReference type="EMBL" id="TGL56460.1"/>
    </source>
</evidence>
<gene>
    <name evidence="2" type="ORF">EHQ58_17735</name>
</gene>